<dbReference type="InterPro" id="IPR052929">
    <property type="entry name" value="RNase_H-like_EbsB-rel"/>
</dbReference>
<proteinExistence type="predicted"/>
<dbReference type="GO" id="GO:0004523">
    <property type="term" value="F:RNA-DNA hybrid ribonuclease activity"/>
    <property type="evidence" value="ECO:0007669"/>
    <property type="project" value="InterPro"/>
</dbReference>
<dbReference type="PANTHER" id="PTHR47074:SF61">
    <property type="entry name" value="RNASE H TYPE-1 DOMAIN-CONTAINING PROTEIN"/>
    <property type="match status" value="1"/>
</dbReference>
<dbReference type="Pfam" id="PF13966">
    <property type="entry name" value="zf-RVT"/>
    <property type="match status" value="1"/>
</dbReference>
<dbReference type="Proteomes" id="UP000593577">
    <property type="component" value="Unassembled WGS sequence"/>
</dbReference>
<dbReference type="PANTHER" id="PTHR47074">
    <property type="entry name" value="BNAC02G40300D PROTEIN"/>
    <property type="match status" value="1"/>
</dbReference>
<dbReference type="InterPro" id="IPR002156">
    <property type="entry name" value="RNaseH_domain"/>
</dbReference>
<dbReference type="AlphaFoldDB" id="A0A7J8YIZ8"/>
<reference evidence="3 4" key="1">
    <citation type="journal article" date="2019" name="Genome Biol. Evol.">
        <title>Insights into the evolution of the New World diploid cottons (Gossypium, subgenus Houzingenia) based on genome sequencing.</title>
        <authorList>
            <person name="Grover C.E."/>
            <person name="Arick M.A. 2nd"/>
            <person name="Thrash A."/>
            <person name="Conover J.L."/>
            <person name="Sanders W.S."/>
            <person name="Peterson D.G."/>
            <person name="Frelichowski J.E."/>
            <person name="Scheffler J.A."/>
            <person name="Scheffler B.E."/>
            <person name="Wendel J.F."/>
        </authorList>
    </citation>
    <scope>NUCLEOTIDE SEQUENCE [LARGE SCALE GENOMIC DNA]</scope>
    <source>
        <strain evidence="3">185</strain>
        <tissue evidence="3">Leaf</tissue>
    </source>
</reference>
<name>A0A7J8YIZ8_GOSAI</name>
<dbReference type="InterPro" id="IPR026960">
    <property type="entry name" value="RVT-Znf"/>
</dbReference>
<accession>A0A7J8YIZ8</accession>
<dbReference type="EMBL" id="JABFAA010000013">
    <property type="protein sequence ID" value="MBA0699260.1"/>
    <property type="molecule type" value="Genomic_DNA"/>
</dbReference>
<comment type="caution">
    <text evidence="3">The sequence shown here is derived from an EMBL/GenBank/DDBJ whole genome shotgun (WGS) entry which is preliminary data.</text>
</comment>
<gene>
    <name evidence="3" type="ORF">Goari_000913</name>
</gene>
<sequence length="170" mass="19480">MWNLKLPSKIHIGMWKITNEFMPTLHNLRNRRLVVYDLCPMCKVEKESVAYLVWDCAFTMMVLQELGVDTVQEVVSFINAYRLEIDMLEGLLVSKPIPKNVKWDMVKINFDASFQQQTNKSCSRFIARNIEGIVMAVCAYPYESVSSSAMAEARACLQVVTLGEELGFKE</sequence>
<dbReference type="GO" id="GO:0003676">
    <property type="term" value="F:nucleic acid binding"/>
    <property type="evidence" value="ECO:0007669"/>
    <property type="project" value="InterPro"/>
</dbReference>
<evidence type="ECO:0000259" key="1">
    <source>
        <dbReference type="Pfam" id="PF13456"/>
    </source>
</evidence>
<keyword evidence="4" id="KW-1185">Reference proteome</keyword>
<evidence type="ECO:0008006" key="5">
    <source>
        <dbReference type="Google" id="ProtNLM"/>
    </source>
</evidence>
<evidence type="ECO:0000313" key="3">
    <source>
        <dbReference type="EMBL" id="MBA0699260.1"/>
    </source>
</evidence>
<feature type="domain" description="RNase H type-1" evidence="1">
    <location>
        <begin position="109"/>
        <end position="169"/>
    </location>
</feature>
<evidence type="ECO:0000313" key="4">
    <source>
        <dbReference type="Proteomes" id="UP000593577"/>
    </source>
</evidence>
<feature type="non-terminal residue" evidence="3">
    <location>
        <position position="170"/>
    </location>
</feature>
<evidence type="ECO:0000259" key="2">
    <source>
        <dbReference type="Pfam" id="PF13966"/>
    </source>
</evidence>
<dbReference type="Pfam" id="PF13456">
    <property type="entry name" value="RVT_3"/>
    <property type="match status" value="1"/>
</dbReference>
<feature type="domain" description="Reverse transcriptase zinc-binding" evidence="2">
    <location>
        <begin position="1"/>
        <end position="60"/>
    </location>
</feature>
<organism evidence="3 4">
    <name type="scientific">Gossypium aridum</name>
    <name type="common">American cotton</name>
    <name type="synonym">Erioxylum aridum</name>
    <dbReference type="NCBI Taxonomy" id="34290"/>
    <lineage>
        <taxon>Eukaryota</taxon>
        <taxon>Viridiplantae</taxon>
        <taxon>Streptophyta</taxon>
        <taxon>Embryophyta</taxon>
        <taxon>Tracheophyta</taxon>
        <taxon>Spermatophyta</taxon>
        <taxon>Magnoliopsida</taxon>
        <taxon>eudicotyledons</taxon>
        <taxon>Gunneridae</taxon>
        <taxon>Pentapetalae</taxon>
        <taxon>rosids</taxon>
        <taxon>malvids</taxon>
        <taxon>Malvales</taxon>
        <taxon>Malvaceae</taxon>
        <taxon>Malvoideae</taxon>
        <taxon>Gossypium</taxon>
    </lineage>
</organism>
<protein>
    <recommendedName>
        <fullName evidence="5">Reverse transcriptase zinc-binding domain-containing protein</fullName>
    </recommendedName>
</protein>